<dbReference type="EMBL" id="CM042024">
    <property type="protein sequence ID" value="KAI3810809.1"/>
    <property type="molecule type" value="Genomic_DNA"/>
</dbReference>
<reference evidence="1 2" key="2">
    <citation type="journal article" date="2022" name="Mol. Ecol. Resour.">
        <title>The genomes of chicory, endive, great burdock and yacon provide insights into Asteraceae paleo-polyploidization history and plant inulin production.</title>
        <authorList>
            <person name="Fan W."/>
            <person name="Wang S."/>
            <person name="Wang H."/>
            <person name="Wang A."/>
            <person name="Jiang F."/>
            <person name="Liu H."/>
            <person name="Zhao H."/>
            <person name="Xu D."/>
            <person name="Zhang Y."/>
        </authorList>
    </citation>
    <scope>NUCLEOTIDE SEQUENCE [LARGE SCALE GENOMIC DNA]</scope>
    <source>
        <strain evidence="2">cv. Yunnan</strain>
        <tissue evidence="1">Leaves</tissue>
    </source>
</reference>
<dbReference type="Proteomes" id="UP001056120">
    <property type="component" value="Linkage Group LG07"/>
</dbReference>
<comment type="caution">
    <text evidence="1">The sequence shown here is derived from an EMBL/GenBank/DDBJ whole genome shotgun (WGS) entry which is preliminary data.</text>
</comment>
<name>A0ACB9IS10_9ASTR</name>
<sequence length="323" mass="36268">MSTTVSGSSSKSTHVSTPPSSSPATPINNHAISNVASQMSAEHIALFGMFVNCIKAPAFLLKDMQQVDPDNMEEMDLDTSAGFMRSDEKLKAPESENIHFSLPITADDKRMKIDEIVVNRKEMVMEVLMADNPEEVVDSSSSEEEEEHGQGNQEAEAEAELHQEQVIRCPKQLSWMTTTIVVMKDINTTLSTTIRRFGARCVGKPTTLKFVITIEDIKDQLIKSYATEQQVFRHLEEIMVQILKSYPTEHQDDSFKVQELEVIVPTSEVRSSDSKEQEPSSFTSMDQSKVRLDDSEERATPTLQSLPDFSEMLEAKQSKELEE</sequence>
<accession>A0ACB9IS10</accession>
<proteinExistence type="predicted"/>
<evidence type="ECO:0000313" key="1">
    <source>
        <dbReference type="EMBL" id="KAI3810809.1"/>
    </source>
</evidence>
<reference evidence="2" key="1">
    <citation type="journal article" date="2022" name="Mol. Ecol. Resour.">
        <title>The genomes of chicory, endive, great burdock and yacon provide insights into Asteraceae palaeo-polyploidization history and plant inulin production.</title>
        <authorList>
            <person name="Fan W."/>
            <person name="Wang S."/>
            <person name="Wang H."/>
            <person name="Wang A."/>
            <person name="Jiang F."/>
            <person name="Liu H."/>
            <person name="Zhao H."/>
            <person name="Xu D."/>
            <person name="Zhang Y."/>
        </authorList>
    </citation>
    <scope>NUCLEOTIDE SEQUENCE [LARGE SCALE GENOMIC DNA]</scope>
    <source>
        <strain evidence="2">cv. Yunnan</strain>
    </source>
</reference>
<organism evidence="1 2">
    <name type="scientific">Smallanthus sonchifolius</name>
    <dbReference type="NCBI Taxonomy" id="185202"/>
    <lineage>
        <taxon>Eukaryota</taxon>
        <taxon>Viridiplantae</taxon>
        <taxon>Streptophyta</taxon>
        <taxon>Embryophyta</taxon>
        <taxon>Tracheophyta</taxon>
        <taxon>Spermatophyta</taxon>
        <taxon>Magnoliopsida</taxon>
        <taxon>eudicotyledons</taxon>
        <taxon>Gunneridae</taxon>
        <taxon>Pentapetalae</taxon>
        <taxon>asterids</taxon>
        <taxon>campanulids</taxon>
        <taxon>Asterales</taxon>
        <taxon>Asteraceae</taxon>
        <taxon>Asteroideae</taxon>
        <taxon>Heliantheae alliance</taxon>
        <taxon>Millerieae</taxon>
        <taxon>Smallanthus</taxon>
    </lineage>
</organism>
<keyword evidence="2" id="KW-1185">Reference proteome</keyword>
<evidence type="ECO:0000313" key="2">
    <source>
        <dbReference type="Proteomes" id="UP001056120"/>
    </source>
</evidence>
<gene>
    <name evidence="1" type="ORF">L1987_20431</name>
</gene>
<protein>
    <submittedName>
        <fullName evidence="1">Uncharacterized protein</fullName>
    </submittedName>
</protein>